<sequence length="108" mass="12102">MSFLKVAGAERSLACPFKQRILILLFIFITFLVRLERTRPATLLPFCPSGLKVGGRSRVPLAAVCLCREPLIDLERLGLPERFFAPVSGSFIRSVKAWLGMTPRSLLR</sequence>
<dbReference type="EMBL" id="LCYG01000053">
    <property type="protein sequence ID" value="KLK91606.1"/>
    <property type="molecule type" value="Genomic_DNA"/>
</dbReference>
<evidence type="ECO:0000313" key="2">
    <source>
        <dbReference type="EMBL" id="KLK91606.1"/>
    </source>
</evidence>
<proteinExistence type="predicted"/>
<keyword evidence="1" id="KW-0812">Transmembrane</keyword>
<feature type="transmembrane region" description="Helical" evidence="1">
    <location>
        <begin position="20"/>
        <end position="35"/>
    </location>
</feature>
<accession>A0A0H1R9Q3</accession>
<reference evidence="2 3" key="1">
    <citation type="submission" date="2015-05" db="EMBL/GenBank/DDBJ databases">
        <title>Draft genome sequence of Microvirga vignae strain BR3299, a novel nitrogen fixing bacteria isolated from Brazil semi-aired region.</title>
        <authorList>
            <person name="Zilli J.E."/>
            <person name="Passos S.R."/>
            <person name="Leite J."/>
            <person name="Baldani J.I."/>
            <person name="Xavier G.R."/>
            <person name="Rumjaneck N.G."/>
            <person name="Simoes-Araujo J.L."/>
        </authorList>
    </citation>
    <scope>NUCLEOTIDE SEQUENCE [LARGE SCALE GENOMIC DNA]</scope>
    <source>
        <strain evidence="2 3">BR3299</strain>
    </source>
</reference>
<name>A0A0H1R9Q3_9HYPH</name>
<keyword evidence="1" id="KW-0472">Membrane</keyword>
<keyword evidence="1" id="KW-1133">Transmembrane helix</keyword>
<dbReference type="AlphaFoldDB" id="A0A0H1R9Q3"/>
<dbReference type="Proteomes" id="UP000035489">
    <property type="component" value="Unassembled WGS sequence"/>
</dbReference>
<evidence type="ECO:0000256" key="1">
    <source>
        <dbReference type="SAM" id="Phobius"/>
    </source>
</evidence>
<keyword evidence="3" id="KW-1185">Reference proteome</keyword>
<gene>
    <name evidence="2" type="ORF">AA309_19665</name>
</gene>
<protein>
    <submittedName>
        <fullName evidence="2">Uncharacterized protein</fullName>
    </submittedName>
</protein>
<organism evidence="2 3">
    <name type="scientific">Microvirga vignae</name>
    <dbReference type="NCBI Taxonomy" id="1225564"/>
    <lineage>
        <taxon>Bacteria</taxon>
        <taxon>Pseudomonadati</taxon>
        <taxon>Pseudomonadota</taxon>
        <taxon>Alphaproteobacteria</taxon>
        <taxon>Hyphomicrobiales</taxon>
        <taxon>Methylobacteriaceae</taxon>
        <taxon>Microvirga</taxon>
    </lineage>
</organism>
<comment type="caution">
    <text evidence="2">The sequence shown here is derived from an EMBL/GenBank/DDBJ whole genome shotgun (WGS) entry which is preliminary data.</text>
</comment>
<dbReference type="PATRIC" id="fig|1225564.3.peg.5236"/>
<evidence type="ECO:0000313" key="3">
    <source>
        <dbReference type="Proteomes" id="UP000035489"/>
    </source>
</evidence>